<dbReference type="PANTHER" id="PTHR48101:SF1">
    <property type="entry name" value="METHYLMALONYL-COA MUTASE, LARGE SUBUNIT"/>
    <property type="match status" value="1"/>
</dbReference>
<feature type="domain" description="Methylmalonyl-CoA mutase alpha/beta chain catalytic" evidence="6">
    <location>
        <begin position="203"/>
        <end position="450"/>
    </location>
</feature>
<sequence>MLAALFSFRRLFFILVLKELKTITKGRELLSSITMTLRNSEFPASTYDGWVAQVEKVLKGKSIETLNIESLEGITLKPLYTNRPETGDKHVSRGWKSKPDWKISQHAQGKDPDELILFTKEELDRGSEVAALSEKAAGLFNEKKAAEFLTLENNLHIYIKHSNGEPWINALQNKDVRGVLGRDWGSPDNQTDKWFAEVMDIDSSHPELKSIILSSVSIHQKGANAIQELAYVIAQASNVIQVAEKNGWSAEKVISKMHVEFAVGSDFFLEISKLRAFRAVWRHFASYYQVDTHVSIGTETAQFTKLTQDEHTNMLRSGNEAFAAVLGGADYIYVRPYDCFKDQPSRQAVRAARNILLILKEEMFLQKLIDPAGGSYYIEHLTKDIAEKAWEKFCEIEEDGGITKARNVFMAEVHEIWNRRDQDVRTRKNSLVGMNKYAPAQKTTTEDIPETAGFSWDRLIQKVKNNEIAKVELLTVGELKDYKPRADFVKGVFAAAGVVLNSNVKDAEVVIVCGSDESYVQNLPSIIQMKKPEQKVITAGKFQSDDIDGCLYDGMDMVSFLEDVLFSQKGVSNHEA</sequence>
<dbReference type="SUPFAM" id="SSF52242">
    <property type="entry name" value="Cobalamin (vitamin B12)-binding domain"/>
    <property type="match status" value="1"/>
</dbReference>
<keyword evidence="4" id="KW-0413">Isomerase</keyword>
<evidence type="ECO:0000256" key="1">
    <source>
        <dbReference type="ARBA" id="ARBA00001922"/>
    </source>
</evidence>
<dbReference type="Proteomes" id="UP000297776">
    <property type="component" value="Unassembled WGS sequence"/>
</dbReference>
<dbReference type="Pfam" id="PF01642">
    <property type="entry name" value="MM_CoA_mutase"/>
    <property type="match status" value="1"/>
</dbReference>
<dbReference type="InterPro" id="IPR036724">
    <property type="entry name" value="Cobalamin-bd_sf"/>
</dbReference>
<organism evidence="7 8">
    <name type="scientific">Jeotgalibacillus salarius</name>
    <dbReference type="NCBI Taxonomy" id="546023"/>
    <lineage>
        <taxon>Bacteria</taxon>
        <taxon>Bacillati</taxon>
        <taxon>Bacillota</taxon>
        <taxon>Bacilli</taxon>
        <taxon>Bacillales</taxon>
        <taxon>Caryophanaceae</taxon>
        <taxon>Jeotgalibacillus</taxon>
    </lineage>
</organism>
<dbReference type="OrthoDB" id="9762378at2"/>
<evidence type="ECO:0000259" key="6">
    <source>
        <dbReference type="Pfam" id="PF01642"/>
    </source>
</evidence>
<accession>A0A4Y8LKT2</accession>
<gene>
    <name evidence="7" type="ORF">E2626_04990</name>
</gene>
<dbReference type="Gene3D" id="3.40.50.280">
    <property type="entry name" value="Cobalamin-binding domain"/>
    <property type="match status" value="1"/>
</dbReference>
<evidence type="ECO:0000256" key="3">
    <source>
        <dbReference type="ARBA" id="ARBA00022628"/>
    </source>
</evidence>
<evidence type="ECO:0000313" key="7">
    <source>
        <dbReference type="EMBL" id="TFE03172.1"/>
    </source>
</evidence>
<comment type="cofactor">
    <cofactor evidence="1">
        <name>adenosylcob(III)alamin</name>
        <dbReference type="ChEBI" id="CHEBI:18408"/>
    </cofactor>
</comment>
<dbReference type="AlphaFoldDB" id="A0A4Y8LKT2"/>
<name>A0A4Y8LKT2_9BACL</name>
<comment type="similarity">
    <text evidence="2">Belongs to the methylmalonyl-CoA mutase family.</text>
</comment>
<dbReference type="GO" id="GO:0046872">
    <property type="term" value="F:metal ion binding"/>
    <property type="evidence" value="ECO:0007669"/>
    <property type="project" value="InterPro"/>
</dbReference>
<keyword evidence="3" id="KW-0846">Cobalamin</keyword>
<evidence type="ECO:0000313" key="8">
    <source>
        <dbReference type="Proteomes" id="UP000297776"/>
    </source>
</evidence>
<proteinExistence type="inferred from homology"/>
<evidence type="ECO:0000256" key="4">
    <source>
        <dbReference type="ARBA" id="ARBA00023235"/>
    </source>
</evidence>
<dbReference type="PANTHER" id="PTHR48101">
    <property type="entry name" value="METHYLMALONYL-COA MUTASE, MITOCHONDRIAL-RELATED"/>
    <property type="match status" value="1"/>
</dbReference>
<keyword evidence="5" id="KW-0170">Cobalt</keyword>
<dbReference type="SUPFAM" id="SSF51703">
    <property type="entry name" value="Cobalamin (vitamin B12)-dependent enzymes"/>
    <property type="match status" value="1"/>
</dbReference>
<dbReference type="InterPro" id="IPR006099">
    <property type="entry name" value="MeMalonylCoA_mutase_a/b_cat"/>
</dbReference>
<dbReference type="GO" id="GO:0016866">
    <property type="term" value="F:intramolecular transferase activity"/>
    <property type="evidence" value="ECO:0007669"/>
    <property type="project" value="InterPro"/>
</dbReference>
<dbReference type="EMBL" id="SORX01000002">
    <property type="protein sequence ID" value="TFE03172.1"/>
    <property type="molecule type" value="Genomic_DNA"/>
</dbReference>
<dbReference type="GO" id="GO:0031419">
    <property type="term" value="F:cobalamin binding"/>
    <property type="evidence" value="ECO:0007669"/>
    <property type="project" value="UniProtKB-KW"/>
</dbReference>
<evidence type="ECO:0000256" key="5">
    <source>
        <dbReference type="ARBA" id="ARBA00023285"/>
    </source>
</evidence>
<reference evidence="7 8" key="1">
    <citation type="submission" date="2019-03" db="EMBL/GenBank/DDBJ databases">
        <authorList>
            <person name="Yang Y."/>
        </authorList>
    </citation>
    <scope>NUCLEOTIDE SEQUENCE [LARGE SCALE GENOMIC DNA]</scope>
    <source>
        <strain evidence="7 8">ASL-1</strain>
    </source>
</reference>
<dbReference type="Gene3D" id="3.20.20.240">
    <property type="entry name" value="Methylmalonyl-CoA mutase"/>
    <property type="match status" value="1"/>
</dbReference>
<evidence type="ECO:0000256" key="2">
    <source>
        <dbReference type="ARBA" id="ARBA00008465"/>
    </source>
</evidence>
<dbReference type="InterPro" id="IPR016176">
    <property type="entry name" value="Cbl-dep_enz_cat"/>
</dbReference>
<protein>
    <recommendedName>
        <fullName evidence="6">Methylmalonyl-CoA mutase alpha/beta chain catalytic domain-containing protein</fullName>
    </recommendedName>
</protein>
<comment type="caution">
    <text evidence="7">The sequence shown here is derived from an EMBL/GenBank/DDBJ whole genome shotgun (WGS) entry which is preliminary data.</text>
</comment>
<keyword evidence="8" id="KW-1185">Reference proteome</keyword>